<dbReference type="Proteomes" id="UP000318080">
    <property type="component" value="Unassembled WGS sequence"/>
</dbReference>
<comment type="caution">
    <text evidence="2">The sequence shown here is derived from an EMBL/GenBank/DDBJ whole genome shotgun (WGS) entry which is preliminary data.</text>
</comment>
<keyword evidence="3" id="KW-1185">Reference proteome</keyword>
<dbReference type="EMBL" id="VHIR01000004">
    <property type="protein sequence ID" value="TQE43974.1"/>
    <property type="molecule type" value="Genomic_DNA"/>
</dbReference>
<name>A0A540R9C1_9CORY</name>
<dbReference type="AlphaFoldDB" id="A0A540R9C1"/>
<feature type="domain" description="Putative endonuclease Z1" evidence="1">
    <location>
        <begin position="393"/>
        <end position="614"/>
    </location>
</feature>
<evidence type="ECO:0000259" key="1">
    <source>
        <dbReference type="Pfam" id="PF10593"/>
    </source>
</evidence>
<reference evidence="2 3" key="1">
    <citation type="submission" date="2019-06" db="EMBL/GenBank/DDBJ databases">
        <title>Draft genome of C. phoceense Strain 272.</title>
        <authorList>
            <person name="Pacheco L.G.C."/>
            <person name="Barberis C.M."/>
            <person name="Almuzara M.N."/>
            <person name="Traglia G.M."/>
            <person name="Santos C.S."/>
            <person name="Rocha D.J.P.G."/>
            <person name="Aguiar E.R.G.R."/>
            <person name="Vay C.A."/>
        </authorList>
    </citation>
    <scope>NUCLEOTIDE SEQUENCE [LARGE SCALE GENOMIC DNA]</scope>
    <source>
        <strain evidence="2 3">272</strain>
    </source>
</reference>
<dbReference type="InterPro" id="IPR018310">
    <property type="entry name" value="Put_endonuclease_Z1-dom"/>
</dbReference>
<organism evidence="2 3">
    <name type="scientific">Corynebacterium phoceense</name>
    <dbReference type="NCBI Taxonomy" id="1686286"/>
    <lineage>
        <taxon>Bacteria</taxon>
        <taxon>Bacillati</taxon>
        <taxon>Actinomycetota</taxon>
        <taxon>Actinomycetes</taxon>
        <taxon>Mycobacteriales</taxon>
        <taxon>Corynebacteriaceae</taxon>
        <taxon>Corynebacterium</taxon>
    </lineage>
</organism>
<proteinExistence type="predicted"/>
<evidence type="ECO:0000313" key="2">
    <source>
        <dbReference type="EMBL" id="TQE43974.1"/>
    </source>
</evidence>
<dbReference type="RefSeq" id="WP_141628670.1">
    <property type="nucleotide sequence ID" value="NZ_VHIR01000004.1"/>
</dbReference>
<sequence>MSEAKDPMFDRHVKWVYEQLTNSAKIGVGVEAAITKLKESPFASLLKPEIIDEARTQYLRNVGKIARYEPMPSIRDREHETGGWYDGPSESDHIYWPHVKEVLRPNLGKALDDVDAASSKVMASLRPPGEPEINVKGLVLGYVQSGKTTNFISLMAKAADVGYRLIIVLAGMTDNLRRQTQERIDEQLVNDTNGWFKLTTAENDFSIERARANSQNTASIFSSPEHRTIAVVKKNGHVLKALNKFLKGSGAVIKQLPILIIDDESDQASINVSPRAKKEVSQINTQIRTLLRNQKTAYVAYTATPFANILIDPNESEDIYPKDFIHVLPKPDGYFGTESIFGRAPISGEENEENIDGLDMIRTVPIDEVAETKPPSSRDSSAIDAWNPEIPGSLDQAIRWFILASAARRARGQENKHSSMLIHTAVRVKAHEKLKDEVDFYLRKLQSDYSKGLLSESLKNQWEFETAQVSAESQGCRPLTFAEVETFLPAVFLDIAVIMDNGLSEERLVYTNDSPKTVIAIGGNTLARGLTLEGLVCSYFVRTATAYDTLLQMGRWFGFRNRYADLPRIWMTEELQNWFQDLALVEADLRQDLARYADEGITPLDFQARIRTHPAMEVTARAKQQDQRPASISFSGQKVQTILFRHKNHQWLHNNIEATRNLVSALHMSQKTETKKPNGTRVFHGVSPELIEDFLNEYTIYENADLGKRDAEMLKKYIHREHESGSISAWDISFYGKSTSDSVGSIDLGLSEQLRLINRSQMVISADPDVANIKTLVGSMDRINSIEVDGATKKELVDEFKNQKGSAESKLLRTYESYVGSDVAHLTIYAIDPHSTTTQAKDFKHKTGDKAGKEIAPRNRRKDLDAVDIVIGIGIFFPTSDDPDIDIEYIRAQDYNPDIETMREMEDAADEVFTPLSAEEEEA</sequence>
<dbReference type="Pfam" id="PF10593">
    <property type="entry name" value="Z1"/>
    <property type="match status" value="1"/>
</dbReference>
<evidence type="ECO:0000313" key="3">
    <source>
        <dbReference type="Proteomes" id="UP000318080"/>
    </source>
</evidence>
<accession>A0A540R9C1</accession>
<gene>
    <name evidence="2" type="ORF">EJK80_03895</name>
</gene>
<protein>
    <recommendedName>
        <fullName evidence="1">Putative endonuclease Z1 domain-containing protein</fullName>
    </recommendedName>
</protein>